<evidence type="ECO:0000256" key="11">
    <source>
        <dbReference type="RuleBase" id="RU368062"/>
    </source>
</evidence>
<dbReference type="FunFam" id="3.40.50.300:FF:000217">
    <property type="entry name" value="DNA helicase"/>
    <property type="match status" value="1"/>
</dbReference>
<dbReference type="PRINTS" id="PR01660">
    <property type="entry name" value="MCMPROTEIN4"/>
</dbReference>
<keyword evidence="6 11" id="KW-0347">Helicase</keyword>
<dbReference type="PANTHER" id="PTHR11630">
    <property type="entry name" value="DNA REPLICATION LICENSING FACTOR MCM FAMILY MEMBER"/>
    <property type="match status" value="1"/>
</dbReference>
<dbReference type="Gene3D" id="2.40.50.140">
    <property type="entry name" value="Nucleic acid-binding proteins"/>
    <property type="match status" value="1"/>
</dbReference>
<keyword evidence="8 10" id="KW-0238">DNA-binding</keyword>
<dbReference type="PANTHER" id="PTHR11630:SF66">
    <property type="entry name" value="DNA REPLICATION LICENSING FACTOR MCM4"/>
    <property type="match status" value="1"/>
</dbReference>
<dbReference type="Pfam" id="PF00493">
    <property type="entry name" value="MCM"/>
    <property type="match status" value="1"/>
</dbReference>
<comment type="function">
    <text evidence="11">Acts as component of the MCM2-7 complex (MCM complex) which is the replicative helicase essential for 'once per cell cycle' DNA replication initiation and elongation in eukaryotic cells. The active ATPase sites in the MCM2-7 ring are formed through the interaction surfaces of two neighboring subunits such that a critical structure of a conserved arginine finger motif is provided in trans relative to the ATP-binding site of the Walker A box of the adjacent subunit. The six ATPase active sites, however, are likely to contribute differentially to the complex helicase activity.</text>
</comment>
<dbReference type="Gene3D" id="3.30.1640.10">
    <property type="entry name" value="mini-chromosome maintenance (MCM) complex, chain A, domain 1"/>
    <property type="match status" value="1"/>
</dbReference>
<dbReference type="GO" id="GO:0003697">
    <property type="term" value="F:single-stranded DNA binding"/>
    <property type="evidence" value="ECO:0007669"/>
    <property type="project" value="TreeGrafter"/>
</dbReference>
<dbReference type="GO" id="GO:0043596">
    <property type="term" value="C:nuclear replication fork"/>
    <property type="evidence" value="ECO:0007669"/>
    <property type="project" value="UniProtKB-ARBA"/>
</dbReference>
<dbReference type="PRINTS" id="PR01657">
    <property type="entry name" value="MCMFAMILY"/>
</dbReference>
<dbReference type="GO" id="GO:0097373">
    <property type="term" value="C:MCM core complex"/>
    <property type="evidence" value="ECO:0007669"/>
    <property type="project" value="UniProtKB-ARBA"/>
</dbReference>
<evidence type="ECO:0000256" key="2">
    <source>
        <dbReference type="ARBA" id="ARBA00008010"/>
    </source>
</evidence>
<evidence type="ECO:0000256" key="7">
    <source>
        <dbReference type="ARBA" id="ARBA00022840"/>
    </source>
</evidence>
<dbReference type="GO" id="GO:0000727">
    <property type="term" value="P:double-strand break repair via break-induced replication"/>
    <property type="evidence" value="ECO:0007669"/>
    <property type="project" value="TreeGrafter"/>
</dbReference>
<evidence type="ECO:0000259" key="13">
    <source>
        <dbReference type="PROSITE" id="PS50051"/>
    </source>
</evidence>
<evidence type="ECO:0000256" key="4">
    <source>
        <dbReference type="ARBA" id="ARBA00022741"/>
    </source>
</evidence>
<dbReference type="InterPro" id="IPR041562">
    <property type="entry name" value="MCM_lid"/>
</dbReference>
<dbReference type="SMART" id="SM00350">
    <property type="entry name" value="MCM"/>
    <property type="match status" value="1"/>
</dbReference>
<dbReference type="AlphaFoldDB" id="A0A8K0JQC2"/>
<dbReference type="Pfam" id="PF21128">
    <property type="entry name" value="WHD_MCM4"/>
    <property type="match status" value="1"/>
</dbReference>
<keyword evidence="7 10" id="KW-0067">ATP-binding</keyword>
<dbReference type="Pfam" id="PF17855">
    <property type="entry name" value="MCM_lid"/>
    <property type="match status" value="1"/>
</dbReference>
<keyword evidence="9 11" id="KW-0539">Nucleus</keyword>
<feature type="region of interest" description="Disordered" evidence="12">
    <location>
        <begin position="513"/>
        <end position="541"/>
    </location>
</feature>
<dbReference type="OrthoDB" id="10251574at2759"/>
<organism evidence="14 15">
    <name type="scientific">Filobasidium floriforme</name>
    <dbReference type="NCBI Taxonomy" id="5210"/>
    <lineage>
        <taxon>Eukaryota</taxon>
        <taxon>Fungi</taxon>
        <taxon>Dikarya</taxon>
        <taxon>Basidiomycota</taxon>
        <taxon>Agaricomycotina</taxon>
        <taxon>Tremellomycetes</taxon>
        <taxon>Filobasidiales</taxon>
        <taxon>Filobasidiaceae</taxon>
        <taxon>Filobasidium</taxon>
    </lineage>
</organism>
<feature type="domain" description="MCM C-terminal AAA(+) ATPase" evidence="13">
    <location>
        <begin position="577"/>
        <end position="788"/>
    </location>
</feature>
<comment type="subunit">
    <text evidence="11">Component of the MCM2-7 complex.</text>
</comment>
<dbReference type="GO" id="GO:0005524">
    <property type="term" value="F:ATP binding"/>
    <property type="evidence" value="ECO:0007669"/>
    <property type="project" value="UniProtKB-UniRule"/>
</dbReference>
<dbReference type="SUPFAM" id="SSF50249">
    <property type="entry name" value="Nucleic acid-binding proteins"/>
    <property type="match status" value="1"/>
</dbReference>
<dbReference type="FunFam" id="2.20.28.10:FF:000003">
    <property type="entry name" value="DNA helicase"/>
    <property type="match status" value="1"/>
</dbReference>
<dbReference type="SUPFAM" id="SSF52540">
    <property type="entry name" value="P-loop containing nucleoside triphosphate hydrolases"/>
    <property type="match status" value="1"/>
</dbReference>
<dbReference type="GO" id="GO:1902975">
    <property type="term" value="P:mitotic DNA replication initiation"/>
    <property type="evidence" value="ECO:0007669"/>
    <property type="project" value="TreeGrafter"/>
</dbReference>
<dbReference type="PROSITE" id="PS50051">
    <property type="entry name" value="MCM_2"/>
    <property type="match status" value="1"/>
</dbReference>
<dbReference type="GO" id="GO:0031261">
    <property type="term" value="C:DNA replication preinitiation complex"/>
    <property type="evidence" value="ECO:0007669"/>
    <property type="project" value="UniProtKB-ARBA"/>
</dbReference>
<evidence type="ECO:0000256" key="1">
    <source>
        <dbReference type="ARBA" id="ARBA00004123"/>
    </source>
</evidence>
<evidence type="ECO:0000313" key="15">
    <source>
        <dbReference type="Proteomes" id="UP000812966"/>
    </source>
</evidence>
<comment type="similarity">
    <text evidence="2 10">Belongs to the MCM family.</text>
</comment>
<evidence type="ECO:0000313" key="14">
    <source>
        <dbReference type="EMBL" id="KAG7570990.1"/>
    </source>
</evidence>
<dbReference type="GO" id="GO:0006271">
    <property type="term" value="P:DNA strand elongation involved in DNA replication"/>
    <property type="evidence" value="ECO:0007669"/>
    <property type="project" value="TreeGrafter"/>
</dbReference>
<proteinExistence type="inferred from homology"/>
<dbReference type="CDD" id="cd17755">
    <property type="entry name" value="MCM4"/>
    <property type="match status" value="1"/>
</dbReference>
<comment type="catalytic activity">
    <reaction evidence="11">
        <text>ATP + H2O = ADP + phosphate + H(+)</text>
        <dbReference type="Rhea" id="RHEA:13065"/>
        <dbReference type="ChEBI" id="CHEBI:15377"/>
        <dbReference type="ChEBI" id="CHEBI:15378"/>
        <dbReference type="ChEBI" id="CHEBI:30616"/>
        <dbReference type="ChEBI" id="CHEBI:43474"/>
        <dbReference type="ChEBI" id="CHEBI:456216"/>
        <dbReference type="EC" id="3.6.4.12"/>
    </reaction>
</comment>
<dbReference type="InterPro" id="IPR031327">
    <property type="entry name" value="MCM"/>
</dbReference>
<comment type="subcellular location">
    <subcellularLocation>
        <location evidence="1">Nucleus</location>
    </subcellularLocation>
</comment>
<evidence type="ECO:0000256" key="3">
    <source>
        <dbReference type="ARBA" id="ARBA00022705"/>
    </source>
</evidence>
<protein>
    <recommendedName>
        <fullName evidence="11">DNA replication licensing factor MCM4</fullName>
        <ecNumber evidence="11">3.6.4.12</ecNumber>
    </recommendedName>
</protein>
<dbReference type="PROSITE" id="PS00847">
    <property type="entry name" value="MCM_1"/>
    <property type="match status" value="1"/>
</dbReference>
<dbReference type="Proteomes" id="UP000812966">
    <property type="component" value="Unassembled WGS sequence"/>
</dbReference>
<dbReference type="Pfam" id="PF14551">
    <property type="entry name" value="MCM_N"/>
    <property type="match status" value="1"/>
</dbReference>
<evidence type="ECO:0000256" key="9">
    <source>
        <dbReference type="ARBA" id="ARBA00023242"/>
    </source>
</evidence>
<gene>
    <name evidence="14" type="ORF">FFLO_01084</name>
</gene>
<dbReference type="Pfam" id="PF17207">
    <property type="entry name" value="MCM_OB"/>
    <property type="match status" value="1"/>
</dbReference>
<dbReference type="EC" id="3.6.4.12" evidence="11"/>
<dbReference type="Gene3D" id="2.20.28.10">
    <property type="match status" value="1"/>
</dbReference>
<evidence type="ECO:0000256" key="12">
    <source>
        <dbReference type="SAM" id="MobiDB-lite"/>
    </source>
</evidence>
<feature type="compositionally biased region" description="Polar residues" evidence="12">
    <location>
        <begin position="1"/>
        <end position="15"/>
    </location>
</feature>
<dbReference type="InterPro" id="IPR027417">
    <property type="entry name" value="P-loop_NTPase"/>
</dbReference>
<sequence length="995" mass="108968">MSSPPIEFPSSSRAGTPNAERINAAARSSGFHTPGYGGMPATSSPLAFPSSELGSSARRATGSRAGAGPSQLSSDGGLFRSPAVRRTQEPLFFPGSGGSTPRRSRRGDIHSSLPFSSPSVRPRRDQEAPVDGTPVAARSSSPPIGANFGLTSEMDAPTLSMAGSGPDGNENMNGEAADGTDGKFIWGTTVALQESMNLFTDFLRNFKPKYRASYNKVAKTASEDEDDAFAPPPPPPNALYDNLSNVKANETLYLTYLRTMRLTQQTNLNLDSLNLLSYPPTKKLYHQLIAYPQEVIPIMDQVLKDLMIELANEDAEGKEEGLERDLLVEDAREMAARVYKVRPFGGERSVNMRDLNPGDTDKLVSIKGLVIRATPVIPDMKLAFFRCMVCQHTQQEEIDRGRINEPNKCPREQCGAQGTMSLIHNRSEFADKQVVRLQETPDVVPDGQTPHTVSLCAYDELVDLVKPGDRVTVTGIFRSIPVRLNPRQRSIKALFKTYVDVVHVKRTNVARMGYDPTTRGSEGRPPGIGVGGEDDEEEGLSAADRAAMQEDGQPVQPASANAEMEQKLIELSTRHDIYDLLSRSMAPSIWEMDDVKKGILLQLFGGTNKSIARGGGGGGPRYRGDINILMVGDPGTSKSQILQYVHKIAPRGVYTSGKGSSAVGLTAYITRDPDSKQLVLESGALVLSDGGVCCIDEFDKMSDATRSVLHEVMEQQTVSIAKAGIITTLNARTSILAAANPVNSKYNPRLPIPANIDLPPTLISRFDLLYLVLDKIDEVSDRRLAKHLVSLYLEDRPDASGQDILPVETLTAYITYARSRIHPVLTEEASDALVKSYVEMRKVGEDIRTQERRITATTRQLESMIRLSEAHARMRFSERVEMQDVKEAFRLIRDAIRESATDPITGQIDLDLITTGAGQQQRRLRGDLKREVLSMLEASGRAGLPWTRAVKSLEEQSSVPVDQAEFNEVIRTLEHEGAIKVVGAGERRTIKRISD</sequence>
<dbReference type="EMBL" id="JABELV010000014">
    <property type="protein sequence ID" value="KAG7570990.1"/>
    <property type="molecule type" value="Genomic_DNA"/>
</dbReference>
<dbReference type="GO" id="GO:0016787">
    <property type="term" value="F:hydrolase activity"/>
    <property type="evidence" value="ECO:0007669"/>
    <property type="project" value="UniProtKB-KW"/>
</dbReference>
<accession>A0A8K0JQC2</accession>
<dbReference type="InterPro" id="IPR001208">
    <property type="entry name" value="MCM_dom"/>
</dbReference>
<dbReference type="InterPro" id="IPR027925">
    <property type="entry name" value="MCM_N"/>
</dbReference>
<feature type="compositionally biased region" description="Low complexity" evidence="12">
    <location>
        <begin position="54"/>
        <end position="70"/>
    </location>
</feature>
<dbReference type="Gene3D" id="3.40.50.300">
    <property type="entry name" value="P-loop containing nucleotide triphosphate hydrolases"/>
    <property type="match status" value="1"/>
</dbReference>
<reference evidence="14" key="1">
    <citation type="submission" date="2020-04" db="EMBL/GenBank/DDBJ databases">
        <title>Analysis of mating type loci in Filobasidium floriforme.</title>
        <authorList>
            <person name="Nowrousian M."/>
        </authorList>
    </citation>
    <scope>NUCLEOTIDE SEQUENCE</scope>
    <source>
        <strain evidence="14">CBS 6242</strain>
    </source>
</reference>
<evidence type="ECO:0000256" key="8">
    <source>
        <dbReference type="ARBA" id="ARBA00023125"/>
    </source>
</evidence>
<keyword evidence="4 10" id="KW-0547">Nucleotide-binding</keyword>
<dbReference type="GO" id="GO:0042555">
    <property type="term" value="C:MCM complex"/>
    <property type="evidence" value="ECO:0007669"/>
    <property type="project" value="UniProtKB-UniRule"/>
</dbReference>
<dbReference type="GO" id="GO:0005656">
    <property type="term" value="C:nuclear pre-replicative complex"/>
    <property type="evidence" value="ECO:0007669"/>
    <property type="project" value="UniProtKB-ARBA"/>
</dbReference>
<evidence type="ECO:0000256" key="10">
    <source>
        <dbReference type="RuleBase" id="RU004070"/>
    </source>
</evidence>
<name>A0A8K0JQC2_9TREE</name>
<keyword evidence="5 11" id="KW-0378">Hydrolase</keyword>
<keyword evidence="3 11" id="KW-0235">DNA replication</keyword>
<dbReference type="GO" id="GO:0006279">
    <property type="term" value="P:premeiotic DNA replication"/>
    <property type="evidence" value="ECO:0007669"/>
    <property type="project" value="UniProtKB-ARBA"/>
</dbReference>
<keyword evidence="15" id="KW-1185">Reference proteome</keyword>
<evidence type="ECO:0000256" key="6">
    <source>
        <dbReference type="ARBA" id="ARBA00022806"/>
    </source>
</evidence>
<dbReference type="InterPro" id="IPR012340">
    <property type="entry name" value="NA-bd_OB-fold"/>
</dbReference>
<evidence type="ECO:0000256" key="5">
    <source>
        <dbReference type="ARBA" id="ARBA00022801"/>
    </source>
</evidence>
<feature type="region of interest" description="Disordered" evidence="12">
    <location>
        <begin position="1"/>
        <end position="151"/>
    </location>
</feature>
<dbReference type="InterPro" id="IPR033762">
    <property type="entry name" value="MCM_OB"/>
</dbReference>
<dbReference type="Gene3D" id="1.10.10.10">
    <property type="entry name" value="Winged helix-like DNA-binding domain superfamily/Winged helix DNA-binding domain"/>
    <property type="match status" value="1"/>
</dbReference>
<comment type="caution">
    <text evidence="14">The sequence shown here is derived from an EMBL/GenBank/DDBJ whole genome shotgun (WGS) entry which is preliminary data.</text>
</comment>
<dbReference type="InterPro" id="IPR036388">
    <property type="entry name" value="WH-like_DNA-bd_sf"/>
</dbReference>
<dbReference type="InterPro" id="IPR008047">
    <property type="entry name" value="MCM_4"/>
</dbReference>
<dbReference type="InterPro" id="IPR018525">
    <property type="entry name" value="MCM_CS"/>
</dbReference>
<dbReference type="GO" id="GO:0017116">
    <property type="term" value="F:single-stranded DNA helicase activity"/>
    <property type="evidence" value="ECO:0007669"/>
    <property type="project" value="TreeGrafter"/>
</dbReference>